<dbReference type="GeneID" id="28827846"/>
<organism evidence="2 3">
    <name type="scientific">Mollisia scopiformis</name>
    <name type="common">Conifer needle endophyte fungus</name>
    <name type="synonym">Phialocephala scopiformis</name>
    <dbReference type="NCBI Taxonomy" id="149040"/>
    <lineage>
        <taxon>Eukaryota</taxon>
        <taxon>Fungi</taxon>
        <taxon>Dikarya</taxon>
        <taxon>Ascomycota</taxon>
        <taxon>Pezizomycotina</taxon>
        <taxon>Leotiomycetes</taxon>
        <taxon>Helotiales</taxon>
        <taxon>Mollisiaceae</taxon>
        <taxon>Mollisia</taxon>
    </lineage>
</organism>
<name>A0A194XQI0_MOLSC</name>
<dbReference type="KEGG" id="psco:LY89DRAFT_714310"/>
<accession>A0A194XQI0</accession>
<evidence type="ECO:0000256" key="1">
    <source>
        <dbReference type="SAM" id="SignalP"/>
    </source>
</evidence>
<dbReference type="RefSeq" id="XP_018076880.1">
    <property type="nucleotide sequence ID" value="XM_018218120.1"/>
</dbReference>
<evidence type="ECO:0000313" key="3">
    <source>
        <dbReference type="Proteomes" id="UP000070700"/>
    </source>
</evidence>
<feature type="signal peptide" evidence="1">
    <location>
        <begin position="1"/>
        <end position="23"/>
    </location>
</feature>
<protein>
    <submittedName>
        <fullName evidence="2">Uncharacterized protein</fullName>
    </submittedName>
</protein>
<dbReference type="AlphaFoldDB" id="A0A194XQI0"/>
<feature type="non-terminal residue" evidence="2">
    <location>
        <position position="187"/>
    </location>
</feature>
<dbReference type="Proteomes" id="UP000070700">
    <property type="component" value="Unassembled WGS sequence"/>
</dbReference>
<dbReference type="InParanoid" id="A0A194XQI0"/>
<feature type="chain" id="PRO_5008268560" evidence="1">
    <location>
        <begin position="24"/>
        <end position="187"/>
    </location>
</feature>
<gene>
    <name evidence="2" type="ORF">LY89DRAFT_714310</name>
</gene>
<evidence type="ECO:0000313" key="2">
    <source>
        <dbReference type="EMBL" id="KUJ22525.1"/>
    </source>
</evidence>
<keyword evidence="1" id="KW-0732">Signal</keyword>
<keyword evidence="3" id="KW-1185">Reference proteome</keyword>
<proteinExistence type="predicted"/>
<reference evidence="2 3" key="1">
    <citation type="submission" date="2015-10" db="EMBL/GenBank/DDBJ databases">
        <title>Full genome of DAOMC 229536 Phialocephala scopiformis, a fungal endophyte of spruce producing the potent anti-insectan compound rugulosin.</title>
        <authorList>
            <consortium name="DOE Joint Genome Institute"/>
            <person name="Walker A.K."/>
            <person name="Frasz S.L."/>
            <person name="Seifert K.A."/>
            <person name="Miller J.D."/>
            <person name="Mondo S.J."/>
            <person name="Labutti K."/>
            <person name="Lipzen A."/>
            <person name="Dockter R."/>
            <person name="Kennedy M."/>
            <person name="Grigoriev I.V."/>
            <person name="Spatafora J.W."/>
        </authorList>
    </citation>
    <scope>NUCLEOTIDE SEQUENCE [LARGE SCALE GENOMIC DNA]</scope>
    <source>
        <strain evidence="2 3">CBS 120377</strain>
    </source>
</reference>
<dbReference type="EMBL" id="KQ947406">
    <property type="protein sequence ID" value="KUJ22525.1"/>
    <property type="molecule type" value="Genomic_DNA"/>
</dbReference>
<sequence>MVLRMHSLKVVLLFFYSINFVSARREDFWEPEVVEYAASCTTSTLSCLQDKLASLKHHQTGFCAAYTAAVHTESKGIPPILGLCGTGVANFHERASSACSCFITKETAPPHAHITDYPAPPGTVWVAYEYKFLPKMPSLSMTWPVGPSFEGMDLLEYMSNCRDFTPNFEMHVLHDDGTEIQCMSFHY</sequence>